<name>A0ABT5TEZ9_9RHOB</name>
<keyword evidence="6 7" id="KW-0472">Membrane</keyword>
<evidence type="ECO:0000313" key="10">
    <source>
        <dbReference type="Proteomes" id="UP001431784"/>
    </source>
</evidence>
<protein>
    <submittedName>
        <fullName evidence="9">Carbohydrate ABC transporter permease</fullName>
    </submittedName>
</protein>
<dbReference type="EMBL" id="JAQZSM010000049">
    <property type="protein sequence ID" value="MDD7973706.1"/>
    <property type="molecule type" value="Genomic_DNA"/>
</dbReference>
<evidence type="ECO:0000313" key="9">
    <source>
        <dbReference type="EMBL" id="MDD7973706.1"/>
    </source>
</evidence>
<evidence type="ECO:0000256" key="3">
    <source>
        <dbReference type="ARBA" id="ARBA00022475"/>
    </source>
</evidence>
<comment type="similarity">
    <text evidence="7">Belongs to the binding-protein-dependent transport system permease family.</text>
</comment>
<dbReference type="CDD" id="cd06261">
    <property type="entry name" value="TM_PBP2"/>
    <property type="match status" value="1"/>
</dbReference>
<dbReference type="InterPro" id="IPR035906">
    <property type="entry name" value="MetI-like_sf"/>
</dbReference>
<dbReference type="PROSITE" id="PS50928">
    <property type="entry name" value="ABC_TM1"/>
    <property type="match status" value="1"/>
</dbReference>
<evidence type="ECO:0000256" key="1">
    <source>
        <dbReference type="ARBA" id="ARBA00004651"/>
    </source>
</evidence>
<comment type="subcellular location">
    <subcellularLocation>
        <location evidence="1 7">Cell membrane</location>
        <topology evidence="1 7">Multi-pass membrane protein</topology>
    </subcellularLocation>
</comment>
<keyword evidence="10" id="KW-1185">Reference proteome</keyword>
<feature type="transmembrane region" description="Helical" evidence="7">
    <location>
        <begin position="15"/>
        <end position="36"/>
    </location>
</feature>
<evidence type="ECO:0000256" key="6">
    <source>
        <dbReference type="ARBA" id="ARBA00023136"/>
    </source>
</evidence>
<feature type="transmembrane region" description="Helical" evidence="7">
    <location>
        <begin position="109"/>
        <end position="130"/>
    </location>
</feature>
<feature type="domain" description="ABC transmembrane type-1" evidence="8">
    <location>
        <begin position="74"/>
        <end position="266"/>
    </location>
</feature>
<dbReference type="Proteomes" id="UP001431784">
    <property type="component" value="Unassembled WGS sequence"/>
</dbReference>
<proteinExistence type="inferred from homology"/>
<evidence type="ECO:0000259" key="8">
    <source>
        <dbReference type="PROSITE" id="PS50928"/>
    </source>
</evidence>
<organism evidence="9 10">
    <name type="scientific">Roseinatronobacter alkalisoli</name>
    <dbReference type="NCBI Taxonomy" id="3028235"/>
    <lineage>
        <taxon>Bacteria</taxon>
        <taxon>Pseudomonadati</taxon>
        <taxon>Pseudomonadota</taxon>
        <taxon>Alphaproteobacteria</taxon>
        <taxon>Rhodobacterales</taxon>
        <taxon>Paracoccaceae</taxon>
        <taxon>Roseinatronobacter</taxon>
    </lineage>
</organism>
<dbReference type="Pfam" id="PF00528">
    <property type="entry name" value="BPD_transp_1"/>
    <property type="match status" value="1"/>
</dbReference>
<evidence type="ECO:0000256" key="5">
    <source>
        <dbReference type="ARBA" id="ARBA00022989"/>
    </source>
</evidence>
<dbReference type="InterPro" id="IPR050901">
    <property type="entry name" value="BP-dep_ABC_trans_perm"/>
</dbReference>
<keyword evidence="4 7" id="KW-0812">Transmembrane</keyword>
<dbReference type="PANTHER" id="PTHR32243">
    <property type="entry name" value="MALTOSE TRANSPORT SYSTEM PERMEASE-RELATED"/>
    <property type="match status" value="1"/>
</dbReference>
<dbReference type="SUPFAM" id="SSF161098">
    <property type="entry name" value="MetI-like"/>
    <property type="match status" value="1"/>
</dbReference>
<feature type="transmembrane region" description="Helical" evidence="7">
    <location>
        <begin position="78"/>
        <end position="97"/>
    </location>
</feature>
<evidence type="ECO:0000256" key="2">
    <source>
        <dbReference type="ARBA" id="ARBA00022448"/>
    </source>
</evidence>
<dbReference type="Gene3D" id="1.10.3720.10">
    <property type="entry name" value="MetI-like"/>
    <property type="match status" value="1"/>
</dbReference>
<feature type="transmembrane region" description="Helical" evidence="7">
    <location>
        <begin position="245"/>
        <end position="266"/>
    </location>
</feature>
<feature type="transmembrane region" description="Helical" evidence="7">
    <location>
        <begin position="186"/>
        <end position="207"/>
    </location>
</feature>
<evidence type="ECO:0000256" key="7">
    <source>
        <dbReference type="RuleBase" id="RU363032"/>
    </source>
</evidence>
<accession>A0ABT5TEZ9</accession>
<feature type="transmembrane region" description="Helical" evidence="7">
    <location>
        <begin position="142"/>
        <end position="165"/>
    </location>
</feature>
<dbReference type="PANTHER" id="PTHR32243:SF18">
    <property type="entry name" value="INNER MEMBRANE ABC TRANSPORTER PERMEASE PROTEIN YCJP"/>
    <property type="match status" value="1"/>
</dbReference>
<evidence type="ECO:0000256" key="4">
    <source>
        <dbReference type="ARBA" id="ARBA00022692"/>
    </source>
</evidence>
<reference evidence="9" key="1">
    <citation type="submission" date="2023-02" db="EMBL/GenBank/DDBJ databases">
        <title>Description of Roseinatronobacter alkalisoli sp. nov., an alkaliphilic bacerium isolated from soda soil.</title>
        <authorList>
            <person name="Wei W."/>
        </authorList>
    </citation>
    <scope>NUCLEOTIDE SEQUENCE</scope>
    <source>
        <strain evidence="9">HJB301</strain>
    </source>
</reference>
<keyword evidence="3" id="KW-1003">Cell membrane</keyword>
<keyword evidence="5 7" id="KW-1133">Transmembrane helix</keyword>
<comment type="caution">
    <text evidence="9">The sequence shown here is derived from an EMBL/GenBank/DDBJ whole genome shotgun (WGS) entry which is preliminary data.</text>
</comment>
<sequence length="280" mass="31483">MTDNSSINRPLGTRVVAWGVLLLITLWAVLPILWSLSASFKTPLTLYTGGFLPDDPTFDNYRRVLTSDGFPNYMMNSLFLALVSTAITLFVSVLAAYGFARYAFRWRHILLLFILIPRILPRASLIIPLYDLVESLNLLDTYTVLIITYTATAVPMATWILIGFFQAVPKELEEAAAIDGASIWQRIWKVVVPISLPGMVTAGILSLREAWNEFPFVLAFTTSSDMRTLPYQLFLMRDSMGITDWPLINAFTITTIVPILFLYLLFERQIVNGLTSGAVK</sequence>
<gene>
    <name evidence="9" type="ORF">PUT78_21835</name>
</gene>
<dbReference type="RefSeq" id="WP_274354366.1">
    <property type="nucleotide sequence ID" value="NZ_JAQZSM010000049.1"/>
</dbReference>
<dbReference type="InterPro" id="IPR000515">
    <property type="entry name" value="MetI-like"/>
</dbReference>
<keyword evidence="2 7" id="KW-0813">Transport</keyword>